<sequence>MTHRRSIVAGVAAKVAGVIALASAVIFLGIFLAVDSATRALTQTAIDTDLAGLVEGYAMEGLPALRRSVEDRLAFTPRGGEQPWYRVEDRQGHVLAGNLPIWPDARPEVSAAGTLRMGDGTRVQYRVTLLGRGLRLLVGRSTTATDRSLAGIGTLFAAALLAMAAIAFAIGRFAARALNRRLGAINAVFARVGVEGPQARAQVSAAGDEIDTLSENLNQVLDRVDHLLAARKELSDTIAHETRSPLMLIGARIAKAREAGLDPEADQQLESAQGQIASLRRMLDALLDIASSEAQRGEMNSLAETDLGELAGRLVQLYEPSAEAIGLRLEAHIASPIMMRGDAVQLASLIGNLLDNAFKYGTAGGVIRLIVEPGPRIVVEDEGAGVDPAIAATLFDRFSRAHADEGGSRAGHGLGLALVRAIAERHGLQVRCEPTLVTGDRKGARFVIA</sequence>
<dbReference type="STRING" id="1117702.AQZ52_14000"/>
<dbReference type="PROSITE" id="PS50109">
    <property type="entry name" value="HIS_KIN"/>
    <property type="match status" value="1"/>
</dbReference>
<dbReference type="AlphaFoldDB" id="A0A124JU69"/>
<proteinExistence type="predicted"/>
<evidence type="ECO:0000256" key="10">
    <source>
        <dbReference type="ARBA" id="ARBA00023136"/>
    </source>
</evidence>
<name>A0A124JU69_9SPHN</name>
<keyword evidence="5" id="KW-0808">Transferase</keyword>
<dbReference type="GO" id="GO:0005886">
    <property type="term" value="C:plasma membrane"/>
    <property type="evidence" value="ECO:0007669"/>
    <property type="project" value="TreeGrafter"/>
</dbReference>
<dbReference type="Gene3D" id="1.10.287.130">
    <property type="match status" value="1"/>
</dbReference>
<dbReference type="PRINTS" id="PR00344">
    <property type="entry name" value="BCTRLSENSOR"/>
</dbReference>
<dbReference type="GO" id="GO:0000155">
    <property type="term" value="F:phosphorelay sensor kinase activity"/>
    <property type="evidence" value="ECO:0007669"/>
    <property type="project" value="InterPro"/>
</dbReference>
<organism evidence="14 15">
    <name type="scientific">Novosphingobium fuchskuhlense</name>
    <dbReference type="NCBI Taxonomy" id="1117702"/>
    <lineage>
        <taxon>Bacteria</taxon>
        <taxon>Pseudomonadati</taxon>
        <taxon>Pseudomonadota</taxon>
        <taxon>Alphaproteobacteria</taxon>
        <taxon>Sphingomonadales</taxon>
        <taxon>Sphingomonadaceae</taxon>
        <taxon>Novosphingobium</taxon>
    </lineage>
</organism>
<feature type="transmembrane region" description="Helical" evidence="11">
    <location>
        <begin position="12"/>
        <end position="34"/>
    </location>
</feature>
<comment type="caution">
    <text evidence="14">The sequence shown here is derived from an EMBL/GenBank/DDBJ whole genome shotgun (WGS) entry which is preliminary data.</text>
</comment>
<evidence type="ECO:0000256" key="5">
    <source>
        <dbReference type="ARBA" id="ARBA00022679"/>
    </source>
</evidence>
<dbReference type="PROSITE" id="PS50885">
    <property type="entry name" value="HAMP"/>
    <property type="match status" value="1"/>
</dbReference>
<dbReference type="InterPro" id="IPR003660">
    <property type="entry name" value="HAMP_dom"/>
</dbReference>
<feature type="transmembrane region" description="Helical" evidence="11">
    <location>
        <begin position="149"/>
        <end position="171"/>
    </location>
</feature>
<dbReference type="InterPro" id="IPR003661">
    <property type="entry name" value="HisK_dim/P_dom"/>
</dbReference>
<dbReference type="InterPro" id="IPR036097">
    <property type="entry name" value="HisK_dim/P_sf"/>
</dbReference>
<dbReference type="InterPro" id="IPR004358">
    <property type="entry name" value="Sig_transdc_His_kin-like_C"/>
</dbReference>
<dbReference type="PANTHER" id="PTHR45436:SF8">
    <property type="entry name" value="HISTIDINE KINASE"/>
    <property type="match status" value="1"/>
</dbReference>
<gene>
    <name evidence="14" type="ORF">AQZ52_14000</name>
</gene>
<protein>
    <recommendedName>
        <fullName evidence="3">histidine kinase</fullName>
        <ecNumber evidence="3">2.7.13.3</ecNumber>
    </recommendedName>
</protein>
<evidence type="ECO:0000256" key="7">
    <source>
        <dbReference type="ARBA" id="ARBA00022777"/>
    </source>
</evidence>
<dbReference type="Proteomes" id="UP000058012">
    <property type="component" value="Unassembled WGS sequence"/>
</dbReference>
<dbReference type="OrthoDB" id="9815202at2"/>
<comment type="subcellular location">
    <subcellularLocation>
        <location evidence="2">Membrane</location>
    </subcellularLocation>
</comment>
<evidence type="ECO:0000256" key="1">
    <source>
        <dbReference type="ARBA" id="ARBA00000085"/>
    </source>
</evidence>
<keyword evidence="4" id="KW-0597">Phosphoprotein</keyword>
<evidence type="ECO:0000259" key="12">
    <source>
        <dbReference type="PROSITE" id="PS50109"/>
    </source>
</evidence>
<evidence type="ECO:0000256" key="6">
    <source>
        <dbReference type="ARBA" id="ARBA00022692"/>
    </source>
</evidence>
<dbReference type="EC" id="2.7.13.3" evidence="3"/>
<dbReference type="SUPFAM" id="SSF55874">
    <property type="entry name" value="ATPase domain of HSP90 chaperone/DNA topoisomerase II/histidine kinase"/>
    <property type="match status" value="1"/>
</dbReference>
<dbReference type="InterPro" id="IPR005467">
    <property type="entry name" value="His_kinase_dom"/>
</dbReference>
<evidence type="ECO:0000256" key="8">
    <source>
        <dbReference type="ARBA" id="ARBA00022989"/>
    </source>
</evidence>
<evidence type="ECO:0000313" key="14">
    <source>
        <dbReference type="EMBL" id="KUR70923.1"/>
    </source>
</evidence>
<evidence type="ECO:0000256" key="9">
    <source>
        <dbReference type="ARBA" id="ARBA00023012"/>
    </source>
</evidence>
<keyword evidence="9" id="KW-0902">Two-component regulatory system</keyword>
<dbReference type="InterPro" id="IPR036890">
    <property type="entry name" value="HATPase_C_sf"/>
</dbReference>
<keyword evidence="10 11" id="KW-0472">Membrane</keyword>
<dbReference type="RefSeq" id="WP_067911934.1">
    <property type="nucleotide sequence ID" value="NZ_KQ954245.1"/>
</dbReference>
<evidence type="ECO:0000256" key="11">
    <source>
        <dbReference type="SAM" id="Phobius"/>
    </source>
</evidence>
<dbReference type="SMART" id="SM00387">
    <property type="entry name" value="HATPase_c"/>
    <property type="match status" value="1"/>
</dbReference>
<reference evidence="14 15" key="1">
    <citation type="submission" date="2015-10" db="EMBL/GenBank/DDBJ databases">
        <title>Draft genome sequence of Novosphingobium fuchskuhlense DSM 25065 isolated from a surface water sample of the southwest basin of Lake Grosse Fuchskuhle.</title>
        <authorList>
            <person name="Ruckert C."/>
            <person name="Winkler A."/>
            <person name="Glaeser J."/>
            <person name="Grossart H.-P."/>
            <person name="Kalinowski J."/>
            <person name="Glaeser S."/>
        </authorList>
    </citation>
    <scope>NUCLEOTIDE SEQUENCE [LARGE SCALE GENOMIC DNA]</scope>
    <source>
        <strain evidence="14 15">FNE08-7</strain>
    </source>
</reference>
<dbReference type="EMBL" id="LLZS01000008">
    <property type="protein sequence ID" value="KUR70923.1"/>
    <property type="molecule type" value="Genomic_DNA"/>
</dbReference>
<evidence type="ECO:0000313" key="15">
    <source>
        <dbReference type="Proteomes" id="UP000058012"/>
    </source>
</evidence>
<keyword evidence="6 11" id="KW-0812">Transmembrane</keyword>
<dbReference type="Pfam" id="PF02518">
    <property type="entry name" value="HATPase_c"/>
    <property type="match status" value="1"/>
</dbReference>
<evidence type="ECO:0000256" key="3">
    <source>
        <dbReference type="ARBA" id="ARBA00012438"/>
    </source>
</evidence>
<feature type="domain" description="Histidine kinase" evidence="12">
    <location>
        <begin position="237"/>
        <end position="449"/>
    </location>
</feature>
<evidence type="ECO:0000256" key="2">
    <source>
        <dbReference type="ARBA" id="ARBA00004370"/>
    </source>
</evidence>
<accession>A0A124JU69</accession>
<keyword evidence="15" id="KW-1185">Reference proteome</keyword>
<dbReference type="Gene3D" id="3.30.565.10">
    <property type="entry name" value="Histidine kinase-like ATPase, C-terminal domain"/>
    <property type="match status" value="1"/>
</dbReference>
<dbReference type="SUPFAM" id="SSF47384">
    <property type="entry name" value="Homodimeric domain of signal transducing histidine kinase"/>
    <property type="match status" value="1"/>
</dbReference>
<dbReference type="Gene3D" id="6.10.340.10">
    <property type="match status" value="1"/>
</dbReference>
<dbReference type="Pfam" id="PF00512">
    <property type="entry name" value="HisKA"/>
    <property type="match status" value="1"/>
</dbReference>
<evidence type="ECO:0000259" key="13">
    <source>
        <dbReference type="PROSITE" id="PS50885"/>
    </source>
</evidence>
<feature type="domain" description="HAMP" evidence="13">
    <location>
        <begin position="176"/>
        <end position="229"/>
    </location>
</feature>
<dbReference type="InterPro" id="IPR003594">
    <property type="entry name" value="HATPase_dom"/>
</dbReference>
<keyword evidence="8 11" id="KW-1133">Transmembrane helix</keyword>
<keyword evidence="7" id="KW-0418">Kinase</keyword>
<dbReference type="SMART" id="SM00388">
    <property type="entry name" value="HisKA"/>
    <property type="match status" value="1"/>
</dbReference>
<dbReference type="PANTHER" id="PTHR45436">
    <property type="entry name" value="SENSOR HISTIDINE KINASE YKOH"/>
    <property type="match status" value="1"/>
</dbReference>
<dbReference type="InterPro" id="IPR050428">
    <property type="entry name" value="TCS_sensor_his_kinase"/>
</dbReference>
<evidence type="ECO:0000256" key="4">
    <source>
        <dbReference type="ARBA" id="ARBA00022553"/>
    </source>
</evidence>
<dbReference type="CDD" id="cd00082">
    <property type="entry name" value="HisKA"/>
    <property type="match status" value="1"/>
</dbReference>
<comment type="catalytic activity">
    <reaction evidence="1">
        <text>ATP + protein L-histidine = ADP + protein N-phospho-L-histidine.</text>
        <dbReference type="EC" id="2.7.13.3"/>
    </reaction>
</comment>